<evidence type="ECO:0000313" key="5">
    <source>
        <dbReference type="Proteomes" id="UP000215224"/>
    </source>
</evidence>
<sequence>MIRQAVGAIAKRENGDILLVEKVKWHDKNGNKINTTAEWDIPKGGVKSEDESLQQALIRELKEETGSAEWEIVSQYDAKIQFTFPTSIQEKIGYKGQSTTLFHVVYTGNNDVFTPIDTEIKSCRWVSKENIVDIIAHEETKHFLTKYVL</sequence>
<evidence type="ECO:0000256" key="1">
    <source>
        <dbReference type="ARBA" id="ARBA00001946"/>
    </source>
</evidence>
<organism evidence="4 5">
    <name type="scientific">Sutcliffiella cohnii</name>
    <dbReference type="NCBI Taxonomy" id="33932"/>
    <lineage>
        <taxon>Bacteria</taxon>
        <taxon>Bacillati</taxon>
        <taxon>Bacillota</taxon>
        <taxon>Bacilli</taxon>
        <taxon>Bacillales</taxon>
        <taxon>Bacillaceae</taxon>
        <taxon>Sutcliffiella</taxon>
    </lineage>
</organism>
<dbReference type="PROSITE" id="PS00893">
    <property type="entry name" value="NUDIX_BOX"/>
    <property type="match status" value="1"/>
</dbReference>
<dbReference type="GO" id="GO:0016787">
    <property type="term" value="F:hydrolase activity"/>
    <property type="evidence" value="ECO:0007669"/>
    <property type="project" value="UniProtKB-KW"/>
</dbReference>
<dbReference type="RefSeq" id="WP_066414516.1">
    <property type="nucleotide sequence ID" value="NZ_CP018866.1"/>
</dbReference>
<evidence type="ECO:0000256" key="2">
    <source>
        <dbReference type="ARBA" id="ARBA00022801"/>
    </source>
</evidence>
<keyword evidence="2" id="KW-0378">Hydrolase</keyword>
<protein>
    <recommendedName>
        <fullName evidence="3">Nudix hydrolase domain-containing protein</fullName>
    </recommendedName>
</protein>
<dbReference type="InterPro" id="IPR000086">
    <property type="entry name" value="NUDIX_hydrolase_dom"/>
</dbReference>
<proteinExistence type="predicted"/>
<dbReference type="Gene3D" id="3.90.79.10">
    <property type="entry name" value="Nucleoside Triphosphate Pyrophosphohydrolase"/>
    <property type="match status" value="1"/>
</dbReference>
<dbReference type="Pfam" id="PF00293">
    <property type="entry name" value="NUDIX"/>
    <property type="match status" value="1"/>
</dbReference>
<comment type="cofactor">
    <cofactor evidence="1">
        <name>Mg(2+)</name>
        <dbReference type="ChEBI" id="CHEBI:18420"/>
    </cofactor>
</comment>
<accession>A0A223KSP8</accession>
<feature type="domain" description="Nudix hydrolase" evidence="3">
    <location>
        <begin position="1"/>
        <end position="149"/>
    </location>
</feature>
<dbReference type="EMBL" id="CP018866">
    <property type="protein sequence ID" value="AST92343.1"/>
    <property type="molecule type" value="Genomic_DNA"/>
</dbReference>
<name>A0A223KSP8_9BACI</name>
<reference evidence="4 5" key="1">
    <citation type="submission" date="2016-12" db="EMBL/GenBank/DDBJ databases">
        <title>The whole genome sequencing and assembly of Bacillus cohnii DSM 6307T strain.</title>
        <authorList>
            <person name="Lee Y.-J."/>
            <person name="Yi H."/>
            <person name="Bahn Y.-S."/>
            <person name="Kim J.F."/>
            <person name="Lee D.-W."/>
        </authorList>
    </citation>
    <scope>NUCLEOTIDE SEQUENCE [LARGE SCALE GENOMIC DNA]</scope>
    <source>
        <strain evidence="4 5">DSM 6307</strain>
    </source>
</reference>
<dbReference type="SUPFAM" id="SSF55811">
    <property type="entry name" value="Nudix"/>
    <property type="match status" value="1"/>
</dbReference>
<dbReference type="InterPro" id="IPR015797">
    <property type="entry name" value="NUDIX_hydrolase-like_dom_sf"/>
</dbReference>
<dbReference type="InterPro" id="IPR020084">
    <property type="entry name" value="NUDIX_hydrolase_CS"/>
</dbReference>
<dbReference type="PANTHER" id="PTHR43046:SF14">
    <property type="entry name" value="MUTT_NUDIX FAMILY PROTEIN"/>
    <property type="match status" value="1"/>
</dbReference>
<dbReference type="AlphaFoldDB" id="A0A223KSP8"/>
<dbReference type="KEGG" id="bcoh:BC6307_14115"/>
<dbReference type="STRING" id="1314751.GCA_001591425_01644"/>
<dbReference type="Proteomes" id="UP000215224">
    <property type="component" value="Chromosome"/>
</dbReference>
<gene>
    <name evidence="4" type="ORF">BC6307_14115</name>
</gene>
<dbReference type="PANTHER" id="PTHR43046">
    <property type="entry name" value="GDP-MANNOSE MANNOSYL HYDROLASE"/>
    <property type="match status" value="1"/>
</dbReference>
<dbReference type="PROSITE" id="PS51462">
    <property type="entry name" value="NUDIX"/>
    <property type="match status" value="1"/>
</dbReference>
<evidence type="ECO:0000259" key="3">
    <source>
        <dbReference type="PROSITE" id="PS51462"/>
    </source>
</evidence>
<keyword evidence="5" id="KW-1185">Reference proteome</keyword>
<evidence type="ECO:0000313" key="4">
    <source>
        <dbReference type="EMBL" id="AST92343.1"/>
    </source>
</evidence>